<dbReference type="InterPro" id="IPR052314">
    <property type="entry name" value="Immune_rcpt_domain"/>
</dbReference>
<dbReference type="InterPro" id="IPR036179">
    <property type="entry name" value="Ig-like_dom_sf"/>
</dbReference>
<reference evidence="5" key="1">
    <citation type="submission" date="2025-08" db="UniProtKB">
        <authorList>
            <consortium name="Ensembl"/>
        </authorList>
    </citation>
    <scope>IDENTIFICATION</scope>
</reference>
<dbReference type="InterPro" id="IPR013783">
    <property type="entry name" value="Ig-like_fold"/>
</dbReference>
<dbReference type="Ensembl" id="ENSSOCT00000006472.1">
    <property type="protein sequence ID" value="ENSSOCP00000006311.1"/>
    <property type="gene ID" value="ENSSOCG00000004856.1"/>
</dbReference>
<name>A0A8D0EWB1_STROC</name>
<dbReference type="GO" id="GO:0038023">
    <property type="term" value="F:signaling receptor activity"/>
    <property type="evidence" value="ECO:0007669"/>
    <property type="project" value="TreeGrafter"/>
</dbReference>
<keyword evidence="1" id="KW-0732">Signal</keyword>
<dbReference type="InterPro" id="IPR007110">
    <property type="entry name" value="Ig-like_dom"/>
</dbReference>
<dbReference type="AlphaFoldDB" id="A0A8D0EWB1"/>
<protein>
    <recommendedName>
        <fullName evidence="4">Ig-like domain-containing protein</fullName>
    </recommendedName>
</protein>
<dbReference type="InterPro" id="IPR003599">
    <property type="entry name" value="Ig_sub"/>
</dbReference>
<proteinExistence type="predicted"/>
<dbReference type="Gene3D" id="2.60.40.10">
    <property type="entry name" value="Immunoglobulins"/>
    <property type="match status" value="1"/>
</dbReference>
<evidence type="ECO:0000256" key="2">
    <source>
        <dbReference type="ARBA" id="ARBA00023157"/>
    </source>
</evidence>
<keyword evidence="6" id="KW-1185">Reference proteome</keyword>
<evidence type="ECO:0000259" key="4">
    <source>
        <dbReference type="PROSITE" id="PS50835"/>
    </source>
</evidence>
<dbReference type="PANTHER" id="PTHR16423">
    <property type="entry name" value="TREM-LIKE TRANSCRIPT PROTEIN"/>
    <property type="match status" value="1"/>
</dbReference>
<dbReference type="GO" id="GO:0009986">
    <property type="term" value="C:cell surface"/>
    <property type="evidence" value="ECO:0007669"/>
    <property type="project" value="TreeGrafter"/>
</dbReference>
<sequence>MWMLAHFSPTSPAWTQQYTAKESGNVSVQCPYSAPEYGAVSKAWCKEGALEDCSVLVTTNSKPPQYHRTFQQGKLTIQDDTKQGVVTITMGKLQAQDSGVYLCALYEHDHIFRMVEVMLNISEVLEAILTAESFTHNALCLDLSKPLSA</sequence>
<accession>A0A8D0EWB1</accession>
<evidence type="ECO:0000256" key="3">
    <source>
        <dbReference type="ARBA" id="ARBA00023319"/>
    </source>
</evidence>
<evidence type="ECO:0000313" key="5">
    <source>
        <dbReference type="Ensembl" id="ENSSOCP00000006311.1"/>
    </source>
</evidence>
<organism evidence="5 6">
    <name type="scientific">Strix occidentalis caurina</name>
    <name type="common">northern spotted owl</name>
    <dbReference type="NCBI Taxonomy" id="311401"/>
    <lineage>
        <taxon>Eukaryota</taxon>
        <taxon>Metazoa</taxon>
        <taxon>Chordata</taxon>
        <taxon>Craniata</taxon>
        <taxon>Vertebrata</taxon>
        <taxon>Euteleostomi</taxon>
        <taxon>Archelosauria</taxon>
        <taxon>Archosauria</taxon>
        <taxon>Dinosauria</taxon>
        <taxon>Saurischia</taxon>
        <taxon>Theropoda</taxon>
        <taxon>Coelurosauria</taxon>
        <taxon>Aves</taxon>
        <taxon>Neognathae</taxon>
        <taxon>Neoaves</taxon>
        <taxon>Telluraves</taxon>
        <taxon>Strigiformes</taxon>
        <taxon>Strigidae</taxon>
        <taxon>Strix</taxon>
    </lineage>
</organism>
<dbReference type="PROSITE" id="PS50835">
    <property type="entry name" value="IG_LIKE"/>
    <property type="match status" value="1"/>
</dbReference>
<dbReference type="Proteomes" id="UP000694551">
    <property type="component" value="Unplaced"/>
</dbReference>
<keyword evidence="3" id="KW-0393">Immunoglobulin domain</keyword>
<dbReference type="SMART" id="SM00409">
    <property type="entry name" value="IG"/>
    <property type="match status" value="1"/>
</dbReference>
<dbReference type="InterPro" id="IPR013106">
    <property type="entry name" value="Ig_V-set"/>
</dbReference>
<evidence type="ECO:0000313" key="6">
    <source>
        <dbReference type="Proteomes" id="UP000694551"/>
    </source>
</evidence>
<dbReference type="SUPFAM" id="SSF48726">
    <property type="entry name" value="Immunoglobulin"/>
    <property type="match status" value="1"/>
</dbReference>
<evidence type="ECO:0000256" key="1">
    <source>
        <dbReference type="ARBA" id="ARBA00022729"/>
    </source>
</evidence>
<dbReference type="PANTHER" id="PTHR16423:SF6">
    <property type="entry name" value="TRIGGERING RECEPTOR EXPRESSED ON MYELOID CELLS 2-RELATED"/>
    <property type="match status" value="1"/>
</dbReference>
<reference evidence="5" key="2">
    <citation type="submission" date="2025-09" db="UniProtKB">
        <authorList>
            <consortium name="Ensembl"/>
        </authorList>
    </citation>
    <scope>IDENTIFICATION</scope>
</reference>
<feature type="domain" description="Ig-like" evidence="4">
    <location>
        <begin position="9"/>
        <end position="103"/>
    </location>
</feature>
<dbReference type="Pfam" id="PF07686">
    <property type="entry name" value="V-set"/>
    <property type="match status" value="1"/>
</dbReference>
<keyword evidence="2" id="KW-1015">Disulfide bond</keyword>